<protein>
    <submittedName>
        <fullName evidence="6">16232_t:CDS:1</fullName>
    </submittedName>
</protein>
<feature type="coiled-coil region" evidence="3">
    <location>
        <begin position="222"/>
        <end position="274"/>
    </location>
</feature>
<keyword evidence="1" id="KW-0547">Nucleotide-binding</keyword>
<dbReference type="Gene3D" id="3.40.50.300">
    <property type="entry name" value="P-loop containing nucleotide triphosphate hydrolases"/>
    <property type="match status" value="1"/>
</dbReference>
<feature type="coiled-coil region" evidence="3">
    <location>
        <begin position="503"/>
        <end position="548"/>
    </location>
</feature>
<evidence type="ECO:0000256" key="3">
    <source>
        <dbReference type="SAM" id="Coils"/>
    </source>
</evidence>
<keyword evidence="4" id="KW-0812">Transmembrane</keyword>
<evidence type="ECO:0000313" key="6">
    <source>
        <dbReference type="EMBL" id="CAG8725156.1"/>
    </source>
</evidence>
<keyword evidence="7" id="KW-1185">Reference proteome</keyword>
<reference evidence="6" key="1">
    <citation type="submission" date="2021-06" db="EMBL/GenBank/DDBJ databases">
        <authorList>
            <person name="Kallberg Y."/>
            <person name="Tangrot J."/>
            <person name="Rosling A."/>
        </authorList>
    </citation>
    <scope>NUCLEOTIDE SEQUENCE</scope>
    <source>
        <strain evidence="6">MA453B</strain>
    </source>
</reference>
<feature type="coiled-coil region" evidence="3">
    <location>
        <begin position="364"/>
        <end position="391"/>
    </location>
</feature>
<organism evidence="6 7">
    <name type="scientific">Dentiscutata erythropus</name>
    <dbReference type="NCBI Taxonomy" id="1348616"/>
    <lineage>
        <taxon>Eukaryota</taxon>
        <taxon>Fungi</taxon>
        <taxon>Fungi incertae sedis</taxon>
        <taxon>Mucoromycota</taxon>
        <taxon>Glomeromycotina</taxon>
        <taxon>Glomeromycetes</taxon>
        <taxon>Diversisporales</taxon>
        <taxon>Gigasporaceae</taxon>
        <taxon>Dentiscutata</taxon>
    </lineage>
</organism>
<accession>A0A9N9I910</accession>
<dbReference type="Pfam" id="PF04548">
    <property type="entry name" value="AIG1"/>
    <property type="match status" value="1"/>
</dbReference>
<keyword evidence="2" id="KW-0342">GTP-binding</keyword>
<dbReference type="PANTHER" id="PTHR10903:SF184">
    <property type="entry name" value="GTP-BINDING PROTEIN A"/>
    <property type="match status" value="1"/>
</dbReference>
<dbReference type="InterPro" id="IPR045058">
    <property type="entry name" value="GIMA/IAN/Toc"/>
</dbReference>
<dbReference type="SUPFAM" id="SSF52540">
    <property type="entry name" value="P-loop containing nucleoside triphosphate hydrolases"/>
    <property type="match status" value="1"/>
</dbReference>
<dbReference type="AlphaFoldDB" id="A0A9N9I910"/>
<dbReference type="InterPro" id="IPR006703">
    <property type="entry name" value="G_AIG1"/>
</dbReference>
<keyword evidence="3" id="KW-0175">Coiled coil</keyword>
<sequence length="598" mass="69048">MESTKEGCIKNILLIGKTGHGKSTIANVLTNTNDFKESNNANSETKNLQAAEFEYDGVKYRVVDTIGIDDTDLPQEQVLCRILEGAAYYIEEGLDYIFFVLNSTVKFTKEEKGVYKLLEGETIFGEKLGDYTTIIMTRYSEFKSPEKCEEYKQSLNGNKFASEITIKCEDVIFIDNGRPEEREESRSILLNYLIACKKKDSYKPNGSLADFCKIVNEFDLLIEEMSEENIKLFEVFKNLEKMLPNLENNRKKTIDCIETNKKKLSKELINLSNKDANNTILSGFGTFLAYSGVGFGVFGAAAANTAALTAIASSPISLLIVIAPIIPLWVSSFLNIHNSNLANSKEKKLHKEFNDIMNEDYEGIKKFIVNLNELNKIREDLEDIVERFKASQYKKEEIDKNKIKKFNDIITENFKVKELKEKVYDYSNFSTIEYIKDDFLRILGYFKLVLPYFNVRELRMLYNKVHNSQRVTEEEVSKKTFCKKTFSDMENITKSLEEGLSYIKELRSNIDDKIEKCNKAKEDIGNSLQDQNQKLDSLQRKKLNSLQDQKLDSLQNQKLGNLQDQKFDNLQEMQNYQFDIEFAPFDETKLTLYNEYKI</sequence>
<dbReference type="EMBL" id="CAJVPY010011206">
    <property type="protein sequence ID" value="CAG8725156.1"/>
    <property type="molecule type" value="Genomic_DNA"/>
</dbReference>
<feature type="transmembrane region" description="Helical" evidence="4">
    <location>
        <begin position="308"/>
        <end position="330"/>
    </location>
</feature>
<dbReference type="PROSITE" id="PS51720">
    <property type="entry name" value="G_AIG1"/>
    <property type="match status" value="1"/>
</dbReference>
<dbReference type="InterPro" id="IPR027417">
    <property type="entry name" value="P-loop_NTPase"/>
</dbReference>
<evidence type="ECO:0000256" key="4">
    <source>
        <dbReference type="SAM" id="Phobius"/>
    </source>
</evidence>
<dbReference type="GO" id="GO:0005525">
    <property type="term" value="F:GTP binding"/>
    <property type="evidence" value="ECO:0007669"/>
    <property type="project" value="UniProtKB-KW"/>
</dbReference>
<name>A0A9N9I910_9GLOM</name>
<evidence type="ECO:0000313" key="7">
    <source>
        <dbReference type="Proteomes" id="UP000789405"/>
    </source>
</evidence>
<dbReference type="Proteomes" id="UP000789405">
    <property type="component" value="Unassembled WGS sequence"/>
</dbReference>
<comment type="caution">
    <text evidence="6">The sequence shown here is derived from an EMBL/GenBank/DDBJ whole genome shotgun (WGS) entry which is preliminary data.</text>
</comment>
<evidence type="ECO:0000256" key="1">
    <source>
        <dbReference type="ARBA" id="ARBA00022741"/>
    </source>
</evidence>
<dbReference type="PANTHER" id="PTHR10903">
    <property type="entry name" value="GTPASE, IMAP FAMILY MEMBER-RELATED"/>
    <property type="match status" value="1"/>
</dbReference>
<feature type="domain" description="AIG1-type G" evidence="5">
    <location>
        <begin position="7"/>
        <end position="217"/>
    </location>
</feature>
<keyword evidence="4" id="KW-1133">Transmembrane helix</keyword>
<keyword evidence="4" id="KW-0472">Membrane</keyword>
<evidence type="ECO:0000259" key="5">
    <source>
        <dbReference type="PROSITE" id="PS51720"/>
    </source>
</evidence>
<evidence type="ECO:0000256" key="2">
    <source>
        <dbReference type="ARBA" id="ARBA00023134"/>
    </source>
</evidence>
<feature type="transmembrane region" description="Helical" evidence="4">
    <location>
        <begin position="280"/>
        <end position="301"/>
    </location>
</feature>
<proteinExistence type="predicted"/>
<dbReference type="OrthoDB" id="8954335at2759"/>
<gene>
    <name evidence="6" type="ORF">DERYTH_LOCUS14651</name>
</gene>